<accession>A0A0M2USD3</accession>
<dbReference type="InterPro" id="IPR044044">
    <property type="entry name" value="DUF5679"/>
</dbReference>
<feature type="domain" description="DUF5679" evidence="1">
    <location>
        <begin position="5"/>
        <end position="43"/>
    </location>
</feature>
<keyword evidence="3" id="KW-1185">Reference proteome</keyword>
<dbReference type="AlphaFoldDB" id="A0A0M2USD3"/>
<dbReference type="Pfam" id="PF18930">
    <property type="entry name" value="DUF5679"/>
    <property type="match status" value="1"/>
</dbReference>
<evidence type="ECO:0000313" key="2">
    <source>
        <dbReference type="EMBL" id="KKO18973.1"/>
    </source>
</evidence>
<dbReference type="Proteomes" id="UP000034954">
    <property type="component" value="Unassembled WGS sequence"/>
</dbReference>
<dbReference type="EMBL" id="LAQJ01000226">
    <property type="protein sequence ID" value="KKO18973.1"/>
    <property type="molecule type" value="Genomic_DNA"/>
</dbReference>
<reference evidence="2 3" key="1">
    <citation type="journal article" date="2013" name="BMC Microbiol.">
        <title>Identification of the type II cytochrome c maturation pathway in anammox bacteria by comparative genomics.</title>
        <authorList>
            <person name="Ferousi C."/>
            <person name="Speth D.R."/>
            <person name="Reimann J."/>
            <person name="Op den Camp H.J."/>
            <person name="Allen J.W."/>
            <person name="Keltjens J.T."/>
            <person name="Jetten M.S."/>
        </authorList>
    </citation>
    <scope>NUCLEOTIDE SEQUENCE [LARGE SCALE GENOMIC DNA]</scope>
    <source>
        <strain evidence="2">RU1</strain>
    </source>
</reference>
<name>A0A0M2USD3_9BACT</name>
<sequence>MEARCMKCKTQKEMADVQMTMTARGGYMAKGKCKACGCGMCKIMTKGDAEKAVSEGQAKKAY</sequence>
<gene>
    <name evidence="2" type="ORF">BROFUL_02366</name>
</gene>
<organism evidence="2 3">
    <name type="scientific">Candidatus Brocadia fulgida</name>
    <dbReference type="NCBI Taxonomy" id="380242"/>
    <lineage>
        <taxon>Bacteria</taxon>
        <taxon>Pseudomonadati</taxon>
        <taxon>Planctomycetota</taxon>
        <taxon>Candidatus Brocadiia</taxon>
        <taxon>Candidatus Brocadiales</taxon>
        <taxon>Candidatus Brocadiaceae</taxon>
        <taxon>Candidatus Brocadia</taxon>
    </lineage>
</organism>
<protein>
    <recommendedName>
        <fullName evidence="1">DUF5679 domain-containing protein</fullName>
    </recommendedName>
</protein>
<comment type="caution">
    <text evidence="2">The sequence shown here is derived from an EMBL/GenBank/DDBJ whole genome shotgun (WGS) entry which is preliminary data.</text>
</comment>
<proteinExistence type="predicted"/>
<evidence type="ECO:0000259" key="1">
    <source>
        <dbReference type="Pfam" id="PF18930"/>
    </source>
</evidence>
<evidence type="ECO:0000313" key="3">
    <source>
        <dbReference type="Proteomes" id="UP000034954"/>
    </source>
</evidence>